<feature type="signal peptide" evidence="4">
    <location>
        <begin position="1"/>
        <end position="34"/>
    </location>
</feature>
<feature type="chain" id="PRO_5037023888" evidence="4">
    <location>
        <begin position="35"/>
        <end position="351"/>
    </location>
</feature>
<evidence type="ECO:0000256" key="3">
    <source>
        <dbReference type="ARBA" id="ARBA00022764"/>
    </source>
</evidence>
<protein>
    <submittedName>
        <fullName evidence="5">Bacterial extracellular solute-binding protein family 7 domain containing protein</fullName>
    </submittedName>
</protein>
<name>A0A921NYU6_9RHOB</name>
<dbReference type="EMBL" id="APKE01000007">
    <property type="protein sequence ID" value="KAF0677199.1"/>
    <property type="molecule type" value="Genomic_DNA"/>
</dbReference>
<keyword evidence="2 4" id="KW-0732">Signal</keyword>
<comment type="subcellular location">
    <subcellularLocation>
        <location evidence="1">Periplasm</location>
    </subcellularLocation>
</comment>
<dbReference type="Gene3D" id="3.40.190.170">
    <property type="entry name" value="Bacterial extracellular solute-binding protein, family 7"/>
    <property type="match status" value="1"/>
</dbReference>
<keyword evidence="3" id="KW-0574">Periplasm</keyword>
<dbReference type="PROSITE" id="PS51318">
    <property type="entry name" value="TAT"/>
    <property type="match status" value="1"/>
</dbReference>
<reference evidence="5" key="1">
    <citation type="submission" date="2013-03" db="EMBL/GenBank/DDBJ databases">
        <title>Genome Sequence of the Profundibacterium mesophilum strain KAUST100406-0324T from Red Sea, a novel genus in the family Rhodobacteraceae.</title>
        <authorList>
            <person name="Essack M."/>
            <person name="Alam I."/>
            <person name="Lafi F."/>
            <person name="Alawi W."/>
            <person name="Kamanu F."/>
            <person name="Al-Suwailem A."/>
            <person name="Lee O.O."/>
            <person name="Xu Y."/>
            <person name="Bajic V."/>
            <person name="Qian P.-Y."/>
            <person name="Archer J."/>
        </authorList>
    </citation>
    <scope>NUCLEOTIDE SEQUENCE</scope>
    <source>
        <strain evidence="5">KAUST100406-0324</strain>
    </source>
</reference>
<dbReference type="OrthoDB" id="9769667at2"/>
<dbReference type="GO" id="GO:0042597">
    <property type="term" value="C:periplasmic space"/>
    <property type="evidence" value="ECO:0007669"/>
    <property type="project" value="UniProtKB-SubCell"/>
</dbReference>
<dbReference type="InterPro" id="IPR006311">
    <property type="entry name" value="TAT_signal"/>
</dbReference>
<accession>A0A921NYU6</accession>
<evidence type="ECO:0000256" key="1">
    <source>
        <dbReference type="ARBA" id="ARBA00004418"/>
    </source>
</evidence>
<dbReference type="InterPro" id="IPR038404">
    <property type="entry name" value="TRAP_DctP_sf"/>
</dbReference>
<proteinExistence type="predicted"/>
<keyword evidence="6" id="KW-1185">Reference proteome</keyword>
<dbReference type="NCBIfam" id="NF037995">
    <property type="entry name" value="TRAP_S1"/>
    <property type="match status" value="1"/>
</dbReference>
<dbReference type="Pfam" id="PF03480">
    <property type="entry name" value="DctP"/>
    <property type="match status" value="1"/>
</dbReference>
<dbReference type="RefSeq" id="WP_159963962.1">
    <property type="nucleotide sequence ID" value="NZ_APKE01000007.1"/>
</dbReference>
<evidence type="ECO:0000256" key="2">
    <source>
        <dbReference type="ARBA" id="ARBA00022729"/>
    </source>
</evidence>
<dbReference type="PANTHER" id="PTHR33376">
    <property type="match status" value="1"/>
</dbReference>
<dbReference type="InterPro" id="IPR018389">
    <property type="entry name" value="DctP_fam"/>
</dbReference>
<evidence type="ECO:0000313" key="5">
    <source>
        <dbReference type="EMBL" id="KAF0677199.1"/>
    </source>
</evidence>
<dbReference type="GO" id="GO:0055085">
    <property type="term" value="P:transmembrane transport"/>
    <property type="evidence" value="ECO:0007669"/>
    <property type="project" value="InterPro"/>
</dbReference>
<dbReference type="PANTHER" id="PTHR33376:SF5">
    <property type="entry name" value="EXTRACYTOPLASMIC SOLUTE RECEPTOR PROTEIN"/>
    <property type="match status" value="1"/>
</dbReference>
<evidence type="ECO:0000256" key="4">
    <source>
        <dbReference type="SAM" id="SignalP"/>
    </source>
</evidence>
<dbReference type="AlphaFoldDB" id="A0A921NYU6"/>
<organism evidence="5 6">
    <name type="scientific">Profundibacterium mesophilum KAUST100406-0324</name>
    <dbReference type="NCBI Taxonomy" id="1037889"/>
    <lineage>
        <taxon>Bacteria</taxon>
        <taxon>Pseudomonadati</taxon>
        <taxon>Pseudomonadota</taxon>
        <taxon>Alphaproteobacteria</taxon>
        <taxon>Rhodobacterales</taxon>
        <taxon>Roseobacteraceae</taxon>
        <taxon>Profundibacterium</taxon>
    </lineage>
</organism>
<dbReference type="Proteomes" id="UP000698242">
    <property type="component" value="Unassembled WGS sequence"/>
</dbReference>
<evidence type="ECO:0000313" key="6">
    <source>
        <dbReference type="Proteomes" id="UP000698242"/>
    </source>
</evidence>
<gene>
    <name evidence="5" type="ORF">PMES_00515</name>
</gene>
<dbReference type="CDD" id="cd13683">
    <property type="entry name" value="PBP2_TRAP_DctP6_7"/>
    <property type="match status" value="1"/>
</dbReference>
<comment type="caution">
    <text evidence="5">The sequence shown here is derived from an EMBL/GenBank/DDBJ whole genome shotgun (WGS) entry which is preliminary data.</text>
</comment>
<sequence length="351" mass="38420">MPRTRPQITRRGLLGSAAAAAGGGAMLAAPPAIAQGKTTWRMQTHWPTGNWYYEDVFVKFADRVTAATNGELTIEPVQNDGIVPTGEVLNAVRRGLLESAFIYPSYWMGRIPVAGHLNGNIGTFGSHEEMHMFMYEMGALDVIREAYAEQGVYQAGPVSYAGLALYSNRPLRTAADFDGWRVRSTGTAAMVFEKMGASPVAIPGGELYQALQTGVVEGAHWGSISTGWGMNFQEVTKYIVQPDLVSQLNGEVIVGMQQWEKLGDDLKATFNEIVRATSADASAHFLHQDLVRKDEFVKELGGEITTLEPAVVEELRQKSLEVVAEFAERDPQYSGRVAEILNEFMRLTGKA</sequence>